<dbReference type="InterPro" id="IPR008756">
    <property type="entry name" value="Peptidase_M56"/>
</dbReference>
<dbReference type="KEGG" id="plei:Q9312_18670"/>
<dbReference type="InterPro" id="IPR016047">
    <property type="entry name" value="M23ase_b-sheet_dom"/>
</dbReference>
<evidence type="ECO:0000313" key="4">
    <source>
        <dbReference type="EMBL" id="WMS87233.1"/>
    </source>
</evidence>
<dbReference type="PANTHER" id="PTHR21666:SF270">
    <property type="entry name" value="MUREIN HYDROLASE ACTIVATOR ENVC"/>
    <property type="match status" value="1"/>
</dbReference>
<dbReference type="InterPro" id="IPR011055">
    <property type="entry name" value="Dup_hybrid_motif"/>
</dbReference>
<keyword evidence="1" id="KW-1133">Transmembrane helix</keyword>
<sequence>MIDLTSFINGFTFVSIYSIVVTVIVYYASTLLSKRLDWLQRWESYWLTLFLCCVAIPILEWMPVLDSTIKSSLLADLYFGALDHGAARPAISDSSISTAFEWSMTLKWSWFALCTIGILYSLTRLVLRIIAVNKMCRMARTIDDYSTRVYSKNIELIKRLAKRYSIRVLVSGQTHSPFIVQWRKPALVLTEYALETLSETELKLLVRHELTHVKRRDGLTCILTQTFLCLFWFNPFLRSIDSSLNWAIESSCDEAVLIKKKNLRRIYAQAMLKILRGSATDDANQVVAAFSSKSHRSITMRIKYIMKPSEVQVNRLLKSLGLTAFALSFSSITYAFYPVKTTDSSGDKVVMENPVKAAKVSSHFGASNKFHKFHKGMDLPAKMHSPVVAAGKGVVVTATTELEKAKNYGTIIIIDHGSETQTVYSHLDSMNVSEGDVVEKGHLIGRVGVTGKTTGPHVHFEVRKGGKPVDPKTYIEFKK</sequence>
<keyword evidence="1" id="KW-0812">Transmembrane</keyword>
<feature type="transmembrane region" description="Helical" evidence="1">
    <location>
        <begin position="108"/>
        <end position="127"/>
    </location>
</feature>
<gene>
    <name evidence="4" type="ORF">Q9312_18670</name>
</gene>
<dbReference type="Pfam" id="PF01551">
    <property type="entry name" value="Peptidase_M23"/>
    <property type="match status" value="1"/>
</dbReference>
<dbReference type="Proteomes" id="UP001239782">
    <property type="component" value="Chromosome"/>
</dbReference>
<dbReference type="CDD" id="cd12797">
    <property type="entry name" value="M23_peptidase"/>
    <property type="match status" value="1"/>
</dbReference>
<keyword evidence="1" id="KW-0472">Membrane</keyword>
<evidence type="ECO:0000256" key="1">
    <source>
        <dbReference type="SAM" id="Phobius"/>
    </source>
</evidence>
<feature type="transmembrane region" description="Helical" evidence="1">
    <location>
        <begin position="6"/>
        <end position="32"/>
    </location>
</feature>
<feature type="transmembrane region" description="Helical" evidence="1">
    <location>
        <begin position="316"/>
        <end position="337"/>
    </location>
</feature>
<feature type="transmembrane region" description="Helical" evidence="1">
    <location>
        <begin position="44"/>
        <end position="64"/>
    </location>
</feature>
<protein>
    <submittedName>
        <fullName evidence="4">M23/M56 family metallopeptidase</fullName>
    </submittedName>
</protein>
<dbReference type="Gene3D" id="3.30.2010.10">
    <property type="entry name" value="Metalloproteases ('zincins'), catalytic domain"/>
    <property type="match status" value="1"/>
</dbReference>
<dbReference type="AlphaFoldDB" id="A0AA51X6K7"/>
<dbReference type="GO" id="GO:0004222">
    <property type="term" value="F:metalloendopeptidase activity"/>
    <property type="evidence" value="ECO:0007669"/>
    <property type="project" value="TreeGrafter"/>
</dbReference>
<reference evidence="4 5" key="1">
    <citation type="submission" date="2023-08" db="EMBL/GenBank/DDBJ databases">
        <title>Pleionea litopenaei sp. nov., isolated from stomach of juvenile Litopenaeus vannamei.</title>
        <authorList>
            <person name="Rho A.M."/>
            <person name="Hwang C.Y."/>
        </authorList>
    </citation>
    <scope>NUCLEOTIDE SEQUENCE [LARGE SCALE GENOMIC DNA]</scope>
    <source>
        <strain evidence="4 5">HL-JVS1</strain>
    </source>
</reference>
<proteinExistence type="predicted"/>
<evidence type="ECO:0000259" key="3">
    <source>
        <dbReference type="Pfam" id="PF05569"/>
    </source>
</evidence>
<dbReference type="CDD" id="cd07341">
    <property type="entry name" value="M56_BlaR1_MecR1_like"/>
    <property type="match status" value="1"/>
</dbReference>
<feature type="domain" description="M23ase beta-sheet core" evidence="2">
    <location>
        <begin position="372"/>
        <end position="471"/>
    </location>
</feature>
<evidence type="ECO:0000259" key="2">
    <source>
        <dbReference type="Pfam" id="PF01551"/>
    </source>
</evidence>
<evidence type="ECO:0000313" key="5">
    <source>
        <dbReference type="Proteomes" id="UP001239782"/>
    </source>
</evidence>
<name>A0AA51X6K7_9GAMM</name>
<dbReference type="PANTHER" id="PTHR21666">
    <property type="entry name" value="PEPTIDASE-RELATED"/>
    <property type="match status" value="1"/>
</dbReference>
<dbReference type="Pfam" id="PF05569">
    <property type="entry name" value="Peptidase_M56"/>
    <property type="match status" value="1"/>
</dbReference>
<dbReference type="Gene3D" id="2.70.70.10">
    <property type="entry name" value="Glucose Permease (Domain IIA)"/>
    <property type="match status" value="1"/>
</dbReference>
<accession>A0AA51X6K7</accession>
<feature type="domain" description="Peptidase M56" evidence="3">
    <location>
        <begin position="14"/>
        <end position="305"/>
    </location>
</feature>
<keyword evidence="5" id="KW-1185">Reference proteome</keyword>
<dbReference type="SUPFAM" id="SSF51261">
    <property type="entry name" value="Duplicated hybrid motif"/>
    <property type="match status" value="1"/>
</dbReference>
<organism evidence="4 5">
    <name type="scientific">Pleionea litopenaei</name>
    <dbReference type="NCBI Taxonomy" id="3070815"/>
    <lineage>
        <taxon>Bacteria</taxon>
        <taxon>Pseudomonadati</taxon>
        <taxon>Pseudomonadota</taxon>
        <taxon>Gammaproteobacteria</taxon>
        <taxon>Oceanospirillales</taxon>
        <taxon>Pleioneaceae</taxon>
        <taxon>Pleionea</taxon>
    </lineage>
</organism>
<dbReference type="RefSeq" id="WP_309202373.1">
    <property type="nucleotide sequence ID" value="NZ_CP133548.1"/>
</dbReference>
<dbReference type="EMBL" id="CP133548">
    <property type="protein sequence ID" value="WMS87233.1"/>
    <property type="molecule type" value="Genomic_DNA"/>
</dbReference>
<dbReference type="InterPro" id="IPR050570">
    <property type="entry name" value="Cell_wall_metabolism_enzyme"/>
</dbReference>